<gene>
    <name evidence="2" type="ORF">ATL51_0527</name>
</gene>
<protein>
    <submittedName>
        <fullName evidence="2">Uncharacterized protein</fullName>
    </submittedName>
</protein>
<dbReference type="RefSeq" id="WP_157818202.1">
    <property type="nucleotide sequence ID" value="NZ_JBICSI010000005.1"/>
</dbReference>
<keyword evidence="1" id="KW-1133">Transmembrane helix</keyword>
<keyword evidence="1" id="KW-0812">Transmembrane</keyword>
<name>A0AA44UKQ9_PSEA5</name>
<organism evidence="2 3">
    <name type="scientific">Pseudonocardia alni</name>
    <name type="common">Amycolata alni</name>
    <dbReference type="NCBI Taxonomy" id="33907"/>
    <lineage>
        <taxon>Bacteria</taxon>
        <taxon>Bacillati</taxon>
        <taxon>Actinomycetota</taxon>
        <taxon>Actinomycetes</taxon>
        <taxon>Pseudonocardiales</taxon>
        <taxon>Pseudonocardiaceae</taxon>
        <taxon>Pseudonocardia</taxon>
    </lineage>
</organism>
<dbReference type="EMBL" id="PHUJ01000003">
    <property type="protein sequence ID" value="PKB28901.1"/>
    <property type="molecule type" value="Genomic_DNA"/>
</dbReference>
<sequence length="177" mass="17910">MIVVVRGWRWIGGAAVAVLALLALLSWVRWAGLPADVAVPATTGGPVAVTGPGTRWVYLETRSGYGSADALPTVTGPSGPMPLVPATMDETYSVGARSGFLIGSFEVDEPGTVTLSAAPGARGIGVALVVAAAGIAPLILAILTTVAAGVGAIVLLVLVLVLRRRPPHTAPPPWTVH</sequence>
<accession>A0AA44UKQ9</accession>
<dbReference type="AlphaFoldDB" id="A0AA44UKQ9"/>
<evidence type="ECO:0000256" key="1">
    <source>
        <dbReference type="SAM" id="Phobius"/>
    </source>
</evidence>
<reference evidence="2 3" key="1">
    <citation type="submission" date="2017-11" db="EMBL/GenBank/DDBJ databases">
        <title>Sequencing the genomes of 1000 actinobacteria strains.</title>
        <authorList>
            <person name="Klenk H.-P."/>
        </authorList>
    </citation>
    <scope>NUCLEOTIDE SEQUENCE [LARGE SCALE GENOMIC DNA]</scope>
    <source>
        <strain evidence="2 3">DSM 44104</strain>
    </source>
</reference>
<dbReference type="Proteomes" id="UP000232453">
    <property type="component" value="Unassembled WGS sequence"/>
</dbReference>
<proteinExistence type="predicted"/>
<comment type="caution">
    <text evidence="2">The sequence shown here is derived from an EMBL/GenBank/DDBJ whole genome shotgun (WGS) entry which is preliminary data.</text>
</comment>
<feature type="transmembrane region" description="Helical" evidence="1">
    <location>
        <begin position="138"/>
        <end position="162"/>
    </location>
</feature>
<feature type="transmembrane region" description="Helical" evidence="1">
    <location>
        <begin position="7"/>
        <end position="28"/>
    </location>
</feature>
<evidence type="ECO:0000313" key="2">
    <source>
        <dbReference type="EMBL" id="PKB28901.1"/>
    </source>
</evidence>
<keyword evidence="1" id="KW-0472">Membrane</keyword>
<evidence type="ECO:0000313" key="3">
    <source>
        <dbReference type="Proteomes" id="UP000232453"/>
    </source>
</evidence>